<evidence type="ECO:0000256" key="1">
    <source>
        <dbReference type="SAM" id="MobiDB-lite"/>
    </source>
</evidence>
<dbReference type="eggNOG" id="KOG3109">
    <property type="taxonomic scope" value="Eukaryota"/>
</dbReference>
<dbReference type="Gene3D" id="1.10.150.450">
    <property type="match status" value="1"/>
</dbReference>
<dbReference type="OrthoDB" id="1065058at2759"/>
<dbReference type="KEGG" id="bpg:Bathy12g02980"/>
<dbReference type="GeneID" id="19012555"/>
<dbReference type="Pfam" id="PF00702">
    <property type="entry name" value="Hydrolase"/>
    <property type="match status" value="1"/>
</dbReference>
<dbReference type="InterPro" id="IPR023214">
    <property type="entry name" value="HAD_sf"/>
</dbReference>
<feature type="compositionally biased region" description="Acidic residues" evidence="1">
    <location>
        <begin position="28"/>
        <end position="47"/>
    </location>
</feature>
<reference evidence="2 3" key="1">
    <citation type="submission" date="2011-10" db="EMBL/GenBank/DDBJ databases">
        <authorList>
            <person name="Genoscope - CEA"/>
        </authorList>
    </citation>
    <scope>NUCLEOTIDE SEQUENCE [LARGE SCALE GENOMIC DNA]</scope>
    <source>
        <strain evidence="2 3">RCC 1105</strain>
    </source>
</reference>
<gene>
    <name evidence="2" type="ordered locus">Bathy12g02980</name>
</gene>
<feature type="region of interest" description="Disordered" evidence="1">
    <location>
        <begin position="19"/>
        <end position="54"/>
    </location>
</feature>
<dbReference type="SUPFAM" id="SSF56784">
    <property type="entry name" value="HAD-like"/>
    <property type="match status" value="1"/>
</dbReference>
<dbReference type="NCBIfam" id="TIGR01509">
    <property type="entry name" value="HAD-SF-IA-v3"/>
    <property type="match status" value="1"/>
</dbReference>
<dbReference type="SFLD" id="SFLDG01129">
    <property type="entry name" value="C1.5:_HAD__Beta-PGM__Phosphata"/>
    <property type="match status" value="1"/>
</dbReference>
<dbReference type="Gene3D" id="3.40.50.1000">
    <property type="entry name" value="HAD superfamily/HAD-like"/>
    <property type="match status" value="1"/>
</dbReference>
<dbReference type="SFLD" id="SFLDS00003">
    <property type="entry name" value="Haloacid_Dehalogenase"/>
    <property type="match status" value="1"/>
</dbReference>
<dbReference type="InterPro" id="IPR006439">
    <property type="entry name" value="HAD-SF_hydro_IA"/>
</dbReference>
<dbReference type="STRING" id="41875.K8FB12"/>
<dbReference type="AlphaFoldDB" id="K8FB12"/>
<dbReference type="InterPro" id="IPR036412">
    <property type="entry name" value="HAD-like_sf"/>
</dbReference>
<organism evidence="2 3">
    <name type="scientific">Bathycoccus prasinos</name>
    <dbReference type="NCBI Taxonomy" id="41875"/>
    <lineage>
        <taxon>Eukaryota</taxon>
        <taxon>Viridiplantae</taxon>
        <taxon>Chlorophyta</taxon>
        <taxon>Mamiellophyceae</taxon>
        <taxon>Mamiellales</taxon>
        <taxon>Bathycoccaceae</taxon>
        <taxon>Bathycoccus</taxon>
    </lineage>
</organism>
<dbReference type="Proteomes" id="UP000198341">
    <property type="component" value="Chromosome 12"/>
</dbReference>
<dbReference type="EMBL" id="FO082267">
    <property type="protein sequence ID" value="CCO18803.1"/>
    <property type="molecule type" value="Genomic_DNA"/>
</dbReference>
<protein>
    <submittedName>
        <fullName evidence="2">Uncharacterized protein</fullName>
    </submittedName>
</protein>
<dbReference type="PANTHER" id="PTHR12725">
    <property type="entry name" value="HALOACID DEHALOGENASE-LIKE HYDROLASE"/>
    <property type="match status" value="1"/>
</dbReference>
<sequence>MKFLGEKRSLFWWRSFKEATPTQKKDDDDFERDDFYDDDDDDDEEEYSSSGDLLHLSSSSDFEVLLYKGGKSSSSWGKEKTTLVFDLDGVLYPASNGYLENVRDNQRKFLTEKFNLSLEDARRVRKEAFEKHNQTLKGLRSLGYAVEHDEFTEYVRKGYDEYLSCDLRVNKTLERLKLACSKRKGKMVLMTNTAEKQARKCLGALNIDEKLFEDGIYGSSFMGDNAKPMPEAFEMVCEDIGVSPKECVMFEDSFKNLKTCVALGMGGVFVAGETLEMELAIRAS</sequence>
<accession>K8FB12</accession>
<dbReference type="SFLD" id="SFLDG01132">
    <property type="entry name" value="C1.5.3:_5'-Nucleotidase_Like"/>
    <property type="match status" value="1"/>
</dbReference>
<dbReference type="InterPro" id="IPR010237">
    <property type="entry name" value="Pyr-5-nucltdase"/>
</dbReference>
<dbReference type="RefSeq" id="XP_007509688.1">
    <property type="nucleotide sequence ID" value="XM_007509626.1"/>
</dbReference>
<evidence type="ECO:0000313" key="3">
    <source>
        <dbReference type="Proteomes" id="UP000198341"/>
    </source>
</evidence>
<evidence type="ECO:0000313" key="2">
    <source>
        <dbReference type="EMBL" id="CCO18803.1"/>
    </source>
</evidence>
<name>K8FB12_9CHLO</name>
<keyword evidence="3" id="KW-1185">Reference proteome</keyword>
<dbReference type="PANTHER" id="PTHR12725:SF117">
    <property type="entry name" value="HALOACID DEHALOGENASE-LIKE HYDROLASE"/>
    <property type="match status" value="1"/>
</dbReference>
<proteinExistence type="predicted"/>